<feature type="domain" description="Putative beta-lactamase-inhibitor-like PepSY-like" evidence="2">
    <location>
        <begin position="54"/>
        <end position="136"/>
    </location>
</feature>
<protein>
    <submittedName>
        <fullName evidence="3">Putative PepSY-like beta-lactamase-inhibitor</fullName>
    </submittedName>
</protein>
<dbReference type="Pfam" id="PF11396">
    <property type="entry name" value="PepSY_like"/>
    <property type="match status" value="1"/>
</dbReference>
<evidence type="ECO:0000313" key="4">
    <source>
        <dbReference type="Proteomes" id="UP000249547"/>
    </source>
</evidence>
<dbReference type="AlphaFoldDB" id="A0A327QQF3"/>
<feature type="signal peptide" evidence="1">
    <location>
        <begin position="1"/>
        <end position="19"/>
    </location>
</feature>
<reference evidence="3 4" key="1">
    <citation type="submission" date="2018-06" db="EMBL/GenBank/DDBJ databases">
        <title>Genomic Encyclopedia of Archaeal and Bacterial Type Strains, Phase II (KMG-II): from individual species to whole genera.</title>
        <authorList>
            <person name="Goeker M."/>
        </authorList>
    </citation>
    <scope>NUCLEOTIDE SEQUENCE [LARGE SCALE GENOMIC DNA]</scope>
    <source>
        <strain evidence="3 4">DSM 23857</strain>
    </source>
</reference>
<dbReference type="RefSeq" id="WP_158538576.1">
    <property type="nucleotide sequence ID" value="NZ_QLLL01000003.1"/>
</dbReference>
<evidence type="ECO:0000313" key="3">
    <source>
        <dbReference type="EMBL" id="RAJ06481.1"/>
    </source>
</evidence>
<keyword evidence="1" id="KW-0732">Signal</keyword>
<feature type="chain" id="PRO_5016389040" evidence="1">
    <location>
        <begin position="20"/>
        <end position="145"/>
    </location>
</feature>
<dbReference type="SUPFAM" id="SSF160574">
    <property type="entry name" value="BT0923-like"/>
    <property type="match status" value="1"/>
</dbReference>
<organism evidence="3 4">
    <name type="scientific">Chitinophaga skermanii</name>
    <dbReference type="NCBI Taxonomy" id="331697"/>
    <lineage>
        <taxon>Bacteria</taxon>
        <taxon>Pseudomonadati</taxon>
        <taxon>Bacteroidota</taxon>
        <taxon>Chitinophagia</taxon>
        <taxon>Chitinophagales</taxon>
        <taxon>Chitinophagaceae</taxon>
        <taxon>Chitinophaga</taxon>
    </lineage>
</organism>
<sequence length="145" mass="16760">MKKLIFSWIICCLAFSVYAQDIPASQVPVGVTKTFKTKFPTAGKVEWEMKGDLYEAEFKVNRVEHKAHFSKDGNLVIYKKDIRQIDLPQGVQNTLRNKYKDYKIDDVEKVVKGKNVYYQVELDGKPDLKLVFTGNGKEDTTQAYW</sequence>
<dbReference type="InterPro" id="IPR021533">
    <property type="entry name" value="PepSY-like"/>
</dbReference>
<dbReference type="Gene3D" id="3.10.450.360">
    <property type="match status" value="1"/>
</dbReference>
<name>A0A327QQF3_9BACT</name>
<comment type="caution">
    <text evidence="3">The sequence shown here is derived from an EMBL/GenBank/DDBJ whole genome shotgun (WGS) entry which is preliminary data.</text>
</comment>
<dbReference type="Proteomes" id="UP000249547">
    <property type="component" value="Unassembled WGS sequence"/>
</dbReference>
<dbReference type="EMBL" id="QLLL01000003">
    <property type="protein sequence ID" value="RAJ06481.1"/>
    <property type="molecule type" value="Genomic_DNA"/>
</dbReference>
<accession>A0A327QQF3</accession>
<keyword evidence="4" id="KW-1185">Reference proteome</keyword>
<evidence type="ECO:0000256" key="1">
    <source>
        <dbReference type="SAM" id="SignalP"/>
    </source>
</evidence>
<evidence type="ECO:0000259" key="2">
    <source>
        <dbReference type="Pfam" id="PF11396"/>
    </source>
</evidence>
<dbReference type="OrthoDB" id="1121502at2"/>
<proteinExistence type="predicted"/>
<gene>
    <name evidence="3" type="ORF">LX64_01608</name>
</gene>